<keyword evidence="2" id="KW-1185">Reference proteome</keyword>
<proteinExistence type="predicted"/>
<accession>A0ACC2ZWX2</accession>
<protein>
    <submittedName>
        <fullName evidence="1">Uncharacterized protein</fullName>
    </submittedName>
</protein>
<comment type="caution">
    <text evidence="1">The sequence shown here is derived from an EMBL/GenBank/DDBJ whole genome shotgun (WGS) entry which is preliminary data.</text>
</comment>
<organism evidence="1 2">
    <name type="scientific">Neophaeococcomyces mojaviensis</name>
    <dbReference type="NCBI Taxonomy" id="3383035"/>
    <lineage>
        <taxon>Eukaryota</taxon>
        <taxon>Fungi</taxon>
        <taxon>Dikarya</taxon>
        <taxon>Ascomycota</taxon>
        <taxon>Pezizomycotina</taxon>
        <taxon>Eurotiomycetes</taxon>
        <taxon>Chaetothyriomycetidae</taxon>
        <taxon>Chaetothyriales</taxon>
        <taxon>Chaetothyriales incertae sedis</taxon>
        <taxon>Neophaeococcomyces</taxon>
    </lineage>
</organism>
<name>A0ACC2ZWX2_9EURO</name>
<evidence type="ECO:0000313" key="2">
    <source>
        <dbReference type="Proteomes" id="UP001172386"/>
    </source>
</evidence>
<sequence>MPGWKIQRSFYDPSRDHGAWSPTTAVANFCEEDYQFYYVGEFVNTISNLAYIYFALYPTSSALNRMFSQQSSTRNHLSTRRDGSVIWDFHTISLLLVGMTSGLFHATLHALPQWLDETSMYLLAGSFAWSVLTTKYITVPSSNKDKPHRAQRIAHHDRRLVALGLILLLSITSLISMHTGNLAVHSWTFAILIVSSGIKLIYLIFKFQPAPPLSGKTSFLGFPVTIAQRKMLLSLVKADMLLNLAFALWLVDCNPTFCGYLRYLRNEVLGASGVMRLVGFVTELHGWWHFLTAAAAGEYIGLLRSLTTQVEA</sequence>
<reference evidence="1" key="1">
    <citation type="submission" date="2022-10" db="EMBL/GenBank/DDBJ databases">
        <title>Culturing micro-colonial fungi from biological soil crusts in the Mojave desert and describing Neophaeococcomyces mojavensis, and introducing the new genera and species Taxawa tesnikishii.</title>
        <authorList>
            <person name="Kurbessoian T."/>
            <person name="Stajich J.E."/>
        </authorList>
    </citation>
    <scope>NUCLEOTIDE SEQUENCE</scope>
    <source>
        <strain evidence="1">JES_112</strain>
    </source>
</reference>
<gene>
    <name evidence="1" type="ORF">H2198_008545</name>
</gene>
<dbReference type="EMBL" id="JAPDRQ010000211">
    <property type="protein sequence ID" value="KAJ9652201.1"/>
    <property type="molecule type" value="Genomic_DNA"/>
</dbReference>
<dbReference type="Proteomes" id="UP001172386">
    <property type="component" value="Unassembled WGS sequence"/>
</dbReference>
<evidence type="ECO:0000313" key="1">
    <source>
        <dbReference type="EMBL" id="KAJ9652201.1"/>
    </source>
</evidence>